<comment type="caution">
    <text evidence="2">The sequence shown here is derived from an EMBL/GenBank/DDBJ whole genome shotgun (WGS) entry which is preliminary data.</text>
</comment>
<gene>
    <name evidence="2" type="ORF">ACFQE1_13990</name>
</gene>
<evidence type="ECO:0000313" key="2">
    <source>
        <dbReference type="EMBL" id="MFC6725459.1"/>
    </source>
</evidence>
<evidence type="ECO:0008006" key="4">
    <source>
        <dbReference type="Google" id="ProtNLM"/>
    </source>
</evidence>
<keyword evidence="1" id="KW-1133">Transmembrane helix</keyword>
<accession>A0ABD5S1A6</accession>
<proteinExistence type="predicted"/>
<evidence type="ECO:0000256" key="1">
    <source>
        <dbReference type="SAM" id="Phobius"/>
    </source>
</evidence>
<keyword evidence="3" id="KW-1185">Reference proteome</keyword>
<keyword evidence="1" id="KW-0472">Membrane</keyword>
<reference evidence="2 3" key="1">
    <citation type="journal article" date="2019" name="Int. J. Syst. Evol. Microbiol.">
        <title>The Global Catalogue of Microorganisms (GCM) 10K type strain sequencing project: providing services to taxonomists for standard genome sequencing and annotation.</title>
        <authorList>
            <consortium name="The Broad Institute Genomics Platform"/>
            <consortium name="The Broad Institute Genome Sequencing Center for Infectious Disease"/>
            <person name="Wu L."/>
            <person name="Ma J."/>
        </authorList>
    </citation>
    <scope>NUCLEOTIDE SEQUENCE [LARGE SCALE GENOMIC DNA]</scope>
    <source>
        <strain evidence="2 3">NBRC 111368</strain>
    </source>
</reference>
<dbReference type="Proteomes" id="UP001596328">
    <property type="component" value="Unassembled WGS sequence"/>
</dbReference>
<dbReference type="AlphaFoldDB" id="A0ABD5S1A6"/>
<dbReference type="EMBL" id="JBHSWU010000537">
    <property type="protein sequence ID" value="MFC6725459.1"/>
    <property type="molecule type" value="Genomic_DNA"/>
</dbReference>
<name>A0ABD5S1A6_9EURY</name>
<keyword evidence="1" id="KW-0812">Transmembrane</keyword>
<evidence type="ECO:0000313" key="3">
    <source>
        <dbReference type="Proteomes" id="UP001596328"/>
    </source>
</evidence>
<sequence>MDGPLAPQHEPHGNETNGSGLFLLVLLLFLVAAFVAALAFV</sequence>
<organism evidence="2 3">
    <name type="scientific">Halobium palmae</name>
    <dbReference type="NCBI Taxonomy" id="1776492"/>
    <lineage>
        <taxon>Archaea</taxon>
        <taxon>Methanobacteriati</taxon>
        <taxon>Methanobacteriota</taxon>
        <taxon>Stenosarchaea group</taxon>
        <taxon>Halobacteria</taxon>
        <taxon>Halobacteriales</taxon>
        <taxon>Haloferacaceae</taxon>
        <taxon>Halobium</taxon>
    </lineage>
</organism>
<feature type="transmembrane region" description="Helical" evidence="1">
    <location>
        <begin position="20"/>
        <end position="40"/>
    </location>
</feature>
<protein>
    <recommendedName>
        <fullName evidence="4">Sporulation protein YjcZ</fullName>
    </recommendedName>
</protein>